<comment type="caution">
    <text evidence="1">The sequence shown here is derived from an EMBL/GenBank/DDBJ whole genome shotgun (WGS) entry which is preliminary data.</text>
</comment>
<dbReference type="Proteomes" id="UP001161405">
    <property type="component" value="Unassembled WGS sequence"/>
</dbReference>
<dbReference type="InterPro" id="IPR010593">
    <property type="entry name" value="DUF1159"/>
</dbReference>
<protein>
    <recommendedName>
        <fullName evidence="3">DUF721 domain-containing protein</fullName>
    </recommendedName>
</protein>
<gene>
    <name evidence="1" type="ORF">GCM10007879_20530</name>
</gene>
<reference evidence="1" key="2">
    <citation type="submission" date="2023-01" db="EMBL/GenBank/DDBJ databases">
        <title>Draft genome sequence of Maritalea porphyrae strain NBRC 107169.</title>
        <authorList>
            <person name="Sun Q."/>
            <person name="Mori K."/>
        </authorList>
    </citation>
    <scope>NUCLEOTIDE SEQUENCE</scope>
    <source>
        <strain evidence="1">NBRC 107169</strain>
    </source>
</reference>
<dbReference type="PIRSF" id="PIRSF032064">
    <property type="entry name" value="UCP032064"/>
    <property type="match status" value="1"/>
</dbReference>
<dbReference type="RefSeq" id="WP_284364217.1">
    <property type="nucleotide sequence ID" value="NZ_BSNI01000002.1"/>
</dbReference>
<accession>A0ABQ5UTU6</accession>
<keyword evidence="2" id="KW-1185">Reference proteome</keyword>
<dbReference type="EMBL" id="BSNI01000002">
    <property type="protein sequence ID" value="GLQ17804.1"/>
    <property type="molecule type" value="Genomic_DNA"/>
</dbReference>
<evidence type="ECO:0000313" key="2">
    <source>
        <dbReference type="Proteomes" id="UP001161405"/>
    </source>
</evidence>
<sequence length="169" mass="19169">MADKKPKTPKRLRRSASIAELAERAIEPMVRKRGFANSELLMRWSTIVSAPFDKGVVPDKLNWPRESEMNPHVGAVLTVRVDPIHALAFTHETETIKGAINRYFGFYLVDKIKPSRRPFVPQLEEAKKPTQRRLSEGEEKSLAQMVEGIENPELRESLLKLGRGLKGRG</sequence>
<evidence type="ECO:0008006" key="3">
    <source>
        <dbReference type="Google" id="ProtNLM"/>
    </source>
</evidence>
<proteinExistence type="predicted"/>
<reference evidence="1" key="1">
    <citation type="journal article" date="2014" name="Int. J. Syst. Evol. Microbiol.">
        <title>Complete genome of a new Firmicutes species belonging to the dominant human colonic microbiota ('Ruminococcus bicirculans') reveals two chromosomes and a selective capacity to utilize plant glucans.</title>
        <authorList>
            <consortium name="NISC Comparative Sequencing Program"/>
            <person name="Wegmann U."/>
            <person name="Louis P."/>
            <person name="Goesmann A."/>
            <person name="Henrissat B."/>
            <person name="Duncan S.H."/>
            <person name="Flint H.J."/>
        </authorList>
    </citation>
    <scope>NUCLEOTIDE SEQUENCE</scope>
    <source>
        <strain evidence="1">NBRC 107169</strain>
    </source>
</reference>
<evidence type="ECO:0000313" key="1">
    <source>
        <dbReference type="EMBL" id="GLQ17804.1"/>
    </source>
</evidence>
<organism evidence="1 2">
    <name type="scientific">Maritalea porphyrae</name>
    <dbReference type="NCBI Taxonomy" id="880732"/>
    <lineage>
        <taxon>Bacteria</taxon>
        <taxon>Pseudomonadati</taxon>
        <taxon>Pseudomonadota</taxon>
        <taxon>Alphaproteobacteria</taxon>
        <taxon>Hyphomicrobiales</taxon>
        <taxon>Devosiaceae</taxon>
        <taxon>Maritalea</taxon>
    </lineage>
</organism>
<name>A0ABQ5UTU6_9HYPH</name>